<reference evidence="3" key="2">
    <citation type="journal article" date="2023" name="IMA Fungus">
        <title>Comparative genomic study of the Penicillium genus elucidates a diverse pangenome and 15 lateral gene transfer events.</title>
        <authorList>
            <person name="Petersen C."/>
            <person name="Sorensen T."/>
            <person name="Nielsen M.R."/>
            <person name="Sondergaard T.E."/>
            <person name="Sorensen J.L."/>
            <person name="Fitzpatrick D.A."/>
            <person name="Frisvad J.C."/>
            <person name="Nielsen K.L."/>
        </authorList>
    </citation>
    <scope>NUCLEOTIDE SEQUENCE</scope>
    <source>
        <strain evidence="3">IBT 23319</strain>
    </source>
</reference>
<evidence type="ECO:0000256" key="1">
    <source>
        <dbReference type="ARBA" id="ARBA00023242"/>
    </source>
</evidence>
<proteinExistence type="predicted"/>
<gene>
    <name evidence="3" type="ORF">N7469_004610</name>
</gene>
<dbReference type="Pfam" id="PF04082">
    <property type="entry name" value="Fungal_trans"/>
    <property type="match status" value="1"/>
</dbReference>
<dbReference type="AlphaFoldDB" id="A0A9W9P505"/>
<evidence type="ECO:0000313" key="3">
    <source>
        <dbReference type="EMBL" id="KAJ5235442.1"/>
    </source>
</evidence>
<accession>A0A9W9P505</accession>
<dbReference type="PANTHER" id="PTHR46910">
    <property type="entry name" value="TRANSCRIPTION FACTOR PDR1"/>
    <property type="match status" value="1"/>
</dbReference>
<dbReference type="GO" id="GO:0008270">
    <property type="term" value="F:zinc ion binding"/>
    <property type="evidence" value="ECO:0007669"/>
    <property type="project" value="InterPro"/>
</dbReference>
<dbReference type="GO" id="GO:0003677">
    <property type="term" value="F:DNA binding"/>
    <property type="evidence" value="ECO:0007669"/>
    <property type="project" value="InterPro"/>
</dbReference>
<dbReference type="GeneID" id="81382697"/>
<protein>
    <recommendedName>
        <fullName evidence="2">Xylanolytic transcriptional activator regulatory domain-containing protein</fullName>
    </recommendedName>
</protein>
<dbReference type="SMART" id="SM00906">
    <property type="entry name" value="Fungal_trans"/>
    <property type="match status" value="1"/>
</dbReference>
<organism evidence="3 4">
    <name type="scientific">Penicillium citrinum</name>
    <dbReference type="NCBI Taxonomy" id="5077"/>
    <lineage>
        <taxon>Eukaryota</taxon>
        <taxon>Fungi</taxon>
        <taxon>Dikarya</taxon>
        <taxon>Ascomycota</taxon>
        <taxon>Pezizomycotina</taxon>
        <taxon>Eurotiomycetes</taxon>
        <taxon>Eurotiomycetidae</taxon>
        <taxon>Eurotiales</taxon>
        <taxon>Aspergillaceae</taxon>
        <taxon>Penicillium</taxon>
    </lineage>
</organism>
<dbReference type="InterPro" id="IPR007219">
    <property type="entry name" value="XnlR_reg_dom"/>
</dbReference>
<dbReference type="OrthoDB" id="3548654at2759"/>
<keyword evidence="1" id="KW-0539">Nucleus</keyword>
<dbReference type="EMBL" id="JAPQKT010000003">
    <property type="protein sequence ID" value="KAJ5235442.1"/>
    <property type="molecule type" value="Genomic_DNA"/>
</dbReference>
<feature type="domain" description="Xylanolytic transcriptional activator regulatory" evidence="2">
    <location>
        <begin position="37"/>
        <end position="109"/>
    </location>
</feature>
<dbReference type="InterPro" id="IPR050987">
    <property type="entry name" value="AtrR-like"/>
</dbReference>
<comment type="caution">
    <text evidence="3">The sequence shown here is derived from an EMBL/GenBank/DDBJ whole genome shotgun (WGS) entry which is preliminary data.</text>
</comment>
<keyword evidence="4" id="KW-1185">Reference proteome</keyword>
<name>A0A9W9P505_PENCI</name>
<evidence type="ECO:0000313" key="4">
    <source>
        <dbReference type="Proteomes" id="UP001147733"/>
    </source>
</evidence>
<sequence>MSILPDSTEMWNDPILSIEVLALVALYLYSLDMRDSSCCYIGQAMRMALIEGLHHPLPVELEPKLADRWTSIWWSVYILDNKFSASVGVPSSVRDETVTAPLWDPMRCDKEKIGISLHVKVTQTISRVLSSVYSVETSIPNSYLRKAQAALSRLADLSREWEEVFEKRFHSSADAASEITPRLNLSYHLCVIIIVRPLILSLMVNRLENFAQGSCPQKVSSSVWALIEACVDSANKSLKILSVMHDKNVLRGSRRLCWYDALLIDGILENFIPFDLENIFASLFTVKAISAIFPQKPLDINLINSGRDILEDLILRGNRTAQFRKAEIEILESLIALIPTISGLHQPLEPFQTNRLLFDAGAENLPPNPILDPAVEDCTNRAFEKTDALLDNFGQCADEGFGIFDASDGVGLLSNQVLSVINQLTEDDLRIQEDANCQDGTWLWDAS</sequence>
<reference evidence="3" key="1">
    <citation type="submission" date="2022-11" db="EMBL/GenBank/DDBJ databases">
        <authorList>
            <person name="Petersen C."/>
        </authorList>
    </citation>
    <scope>NUCLEOTIDE SEQUENCE</scope>
    <source>
        <strain evidence="3">IBT 23319</strain>
    </source>
</reference>
<dbReference type="PANTHER" id="PTHR46910:SF32">
    <property type="entry name" value="TRANSCRIPTION FACTOR DOMAIN-CONTAINING PROTEIN-RELATED"/>
    <property type="match status" value="1"/>
</dbReference>
<dbReference type="Proteomes" id="UP001147733">
    <property type="component" value="Unassembled WGS sequence"/>
</dbReference>
<dbReference type="CDD" id="cd12148">
    <property type="entry name" value="fungal_TF_MHR"/>
    <property type="match status" value="1"/>
</dbReference>
<evidence type="ECO:0000259" key="2">
    <source>
        <dbReference type="SMART" id="SM00906"/>
    </source>
</evidence>
<dbReference type="RefSeq" id="XP_056502942.1">
    <property type="nucleotide sequence ID" value="XM_056643530.1"/>
</dbReference>
<dbReference type="GO" id="GO:0003700">
    <property type="term" value="F:DNA-binding transcription factor activity"/>
    <property type="evidence" value="ECO:0007669"/>
    <property type="project" value="InterPro"/>
</dbReference>
<dbReference type="GO" id="GO:0006351">
    <property type="term" value="P:DNA-templated transcription"/>
    <property type="evidence" value="ECO:0007669"/>
    <property type="project" value="InterPro"/>
</dbReference>